<organism evidence="1 2">
    <name type="scientific">Dentiscutata erythropus</name>
    <dbReference type="NCBI Taxonomy" id="1348616"/>
    <lineage>
        <taxon>Eukaryota</taxon>
        <taxon>Fungi</taxon>
        <taxon>Fungi incertae sedis</taxon>
        <taxon>Mucoromycota</taxon>
        <taxon>Glomeromycotina</taxon>
        <taxon>Glomeromycetes</taxon>
        <taxon>Diversisporales</taxon>
        <taxon>Gigasporaceae</taxon>
        <taxon>Dentiscutata</taxon>
    </lineage>
</organism>
<dbReference type="Gene3D" id="3.60.10.10">
    <property type="entry name" value="Endonuclease/exonuclease/phosphatase"/>
    <property type="match status" value="1"/>
</dbReference>
<sequence>VFAGTFNVSGQDASESLSPWLECEHDIDVYAIGAEAFLLNDNIREEEWSDAVLRALGDKAGNYWKAGFKID</sequence>
<dbReference type="InterPro" id="IPR036691">
    <property type="entry name" value="Endo/exonu/phosph_ase_sf"/>
</dbReference>
<gene>
    <name evidence="1" type="ORF">DERYTH_LOCUS16780</name>
</gene>
<proteinExistence type="predicted"/>
<dbReference type="Proteomes" id="UP000789405">
    <property type="component" value="Unassembled WGS sequence"/>
</dbReference>
<comment type="caution">
    <text evidence="1">The sequence shown here is derived from an EMBL/GenBank/DDBJ whole genome shotgun (WGS) entry which is preliminary data.</text>
</comment>
<protein>
    <submittedName>
        <fullName evidence="1">27599_t:CDS:1</fullName>
    </submittedName>
</protein>
<dbReference type="OrthoDB" id="7862313at2759"/>
<keyword evidence="2" id="KW-1185">Reference proteome</keyword>
<name>A0A9N9IVI6_9GLOM</name>
<accession>A0A9N9IVI6</accession>
<reference evidence="1" key="1">
    <citation type="submission" date="2021-06" db="EMBL/GenBank/DDBJ databases">
        <authorList>
            <person name="Kallberg Y."/>
            <person name="Tangrot J."/>
            <person name="Rosling A."/>
        </authorList>
    </citation>
    <scope>NUCLEOTIDE SEQUENCE</scope>
    <source>
        <strain evidence="1">MA453B</strain>
    </source>
</reference>
<evidence type="ECO:0000313" key="2">
    <source>
        <dbReference type="Proteomes" id="UP000789405"/>
    </source>
</evidence>
<dbReference type="AlphaFoldDB" id="A0A9N9IVI6"/>
<evidence type="ECO:0000313" key="1">
    <source>
        <dbReference type="EMBL" id="CAG8749723.1"/>
    </source>
</evidence>
<dbReference type="EMBL" id="CAJVPY010015058">
    <property type="protein sequence ID" value="CAG8749723.1"/>
    <property type="molecule type" value="Genomic_DNA"/>
</dbReference>
<feature type="non-terminal residue" evidence="1">
    <location>
        <position position="71"/>
    </location>
</feature>